<dbReference type="Proteomes" id="UP000792457">
    <property type="component" value="Unassembled WGS sequence"/>
</dbReference>
<dbReference type="EMBL" id="KZ308302">
    <property type="protein sequence ID" value="KAG8226908.1"/>
    <property type="molecule type" value="Genomic_DNA"/>
</dbReference>
<gene>
    <name evidence="1" type="ORF">J437_LFUL007822</name>
</gene>
<reference evidence="1" key="1">
    <citation type="submission" date="2013-04" db="EMBL/GenBank/DDBJ databases">
        <authorList>
            <person name="Qu J."/>
            <person name="Murali S.C."/>
            <person name="Bandaranaike D."/>
            <person name="Bellair M."/>
            <person name="Blankenburg K."/>
            <person name="Chao H."/>
            <person name="Dinh H."/>
            <person name="Doddapaneni H."/>
            <person name="Downs B."/>
            <person name="Dugan-Rocha S."/>
            <person name="Elkadiri S."/>
            <person name="Gnanaolivu R.D."/>
            <person name="Hernandez B."/>
            <person name="Javaid M."/>
            <person name="Jayaseelan J.C."/>
            <person name="Lee S."/>
            <person name="Li M."/>
            <person name="Ming W."/>
            <person name="Munidasa M."/>
            <person name="Muniz J."/>
            <person name="Nguyen L."/>
            <person name="Ongeri F."/>
            <person name="Osuji N."/>
            <person name="Pu L.-L."/>
            <person name="Puazo M."/>
            <person name="Qu C."/>
            <person name="Quiroz J."/>
            <person name="Raj R."/>
            <person name="Weissenberger G."/>
            <person name="Xin Y."/>
            <person name="Zou X."/>
            <person name="Han Y."/>
            <person name="Richards S."/>
            <person name="Worley K."/>
            <person name="Muzny D."/>
            <person name="Gibbs R."/>
        </authorList>
    </citation>
    <scope>NUCLEOTIDE SEQUENCE</scope>
    <source>
        <strain evidence="1">Sampled in the wild</strain>
    </source>
</reference>
<evidence type="ECO:0000313" key="1">
    <source>
        <dbReference type="EMBL" id="KAG8226908.1"/>
    </source>
</evidence>
<accession>A0A8K0NZ82</accession>
<keyword evidence="2" id="KW-1185">Reference proteome</keyword>
<protein>
    <submittedName>
        <fullName evidence="1">Uncharacterized protein</fullName>
    </submittedName>
</protein>
<name>A0A8K0NZ82_LADFU</name>
<proteinExistence type="predicted"/>
<dbReference type="AlphaFoldDB" id="A0A8K0NZ82"/>
<comment type="caution">
    <text evidence="1">The sequence shown here is derived from an EMBL/GenBank/DDBJ whole genome shotgun (WGS) entry which is preliminary data.</text>
</comment>
<organism evidence="1 2">
    <name type="scientific">Ladona fulva</name>
    <name type="common">Scarce chaser dragonfly</name>
    <name type="synonym">Libellula fulva</name>
    <dbReference type="NCBI Taxonomy" id="123851"/>
    <lineage>
        <taxon>Eukaryota</taxon>
        <taxon>Metazoa</taxon>
        <taxon>Ecdysozoa</taxon>
        <taxon>Arthropoda</taxon>
        <taxon>Hexapoda</taxon>
        <taxon>Insecta</taxon>
        <taxon>Pterygota</taxon>
        <taxon>Palaeoptera</taxon>
        <taxon>Odonata</taxon>
        <taxon>Epiprocta</taxon>
        <taxon>Anisoptera</taxon>
        <taxon>Libelluloidea</taxon>
        <taxon>Libellulidae</taxon>
        <taxon>Ladona</taxon>
    </lineage>
</organism>
<dbReference type="OrthoDB" id="425681at2759"/>
<reference evidence="1" key="2">
    <citation type="submission" date="2017-10" db="EMBL/GenBank/DDBJ databases">
        <title>Ladona fulva Genome sequencing and assembly.</title>
        <authorList>
            <person name="Murali S."/>
            <person name="Richards S."/>
            <person name="Bandaranaike D."/>
            <person name="Bellair M."/>
            <person name="Blankenburg K."/>
            <person name="Chao H."/>
            <person name="Dinh H."/>
            <person name="Doddapaneni H."/>
            <person name="Dugan-Rocha S."/>
            <person name="Elkadiri S."/>
            <person name="Gnanaolivu R."/>
            <person name="Hernandez B."/>
            <person name="Skinner E."/>
            <person name="Javaid M."/>
            <person name="Lee S."/>
            <person name="Li M."/>
            <person name="Ming W."/>
            <person name="Munidasa M."/>
            <person name="Muniz J."/>
            <person name="Nguyen L."/>
            <person name="Hughes D."/>
            <person name="Osuji N."/>
            <person name="Pu L.-L."/>
            <person name="Puazo M."/>
            <person name="Qu C."/>
            <person name="Quiroz J."/>
            <person name="Raj R."/>
            <person name="Weissenberger G."/>
            <person name="Xin Y."/>
            <person name="Zou X."/>
            <person name="Han Y."/>
            <person name="Worley K."/>
            <person name="Muzny D."/>
            <person name="Gibbs R."/>
        </authorList>
    </citation>
    <scope>NUCLEOTIDE SEQUENCE</scope>
    <source>
        <strain evidence="1">Sampled in the wild</strain>
    </source>
</reference>
<evidence type="ECO:0000313" key="2">
    <source>
        <dbReference type="Proteomes" id="UP000792457"/>
    </source>
</evidence>
<sequence length="172" mass="20248">MYRTVNTITKGEPRKIRKQGILNEDGKMTLCMEENKRVWTKYIDELYDSLADHTKLVPEEESECDEDDKGPKILRFEVERRILDLREKKALCCDKVPSEALRALGYNAITRLISLVRRIYKLGIWPEKILKSVLVPLPKKSNAKECKDYRTITFIFHFTNNKTIITENRKKN</sequence>